<keyword evidence="5" id="KW-0472">Membrane</keyword>
<gene>
    <name evidence="12" type="primary">LOC106808858</name>
</gene>
<evidence type="ECO:0000256" key="6">
    <source>
        <dbReference type="ARBA" id="ARBA00046326"/>
    </source>
</evidence>
<feature type="compositionally biased region" description="Basic and acidic residues" evidence="7">
    <location>
        <begin position="363"/>
        <end position="383"/>
    </location>
</feature>
<protein>
    <submittedName>
        <fullName evidence="12">Protein dopey-1-like</fullName>
    </submittedName>
</protein>
<name>A0ABM1E4W3_PRICU</name>
<keyword evidence="11" id="KW-1185">Reference proteome</keyword>
<evidence type="ECO:0000256" key="4">
    <source>
        <dbReference type="ARBA" id="ARBA00023034"/>
    </source>
</evidence>
<dbReference type="GeneID" id="106808858"/>
<feature type="domain" description="DOP1-like middle TPR" evidence="9">
    <location>
        <begin position="114"/>
        <end position="316"/>
    </location>
</feature>
<feature type="domain" description="DOP1-like TPR" evidence="10">
    <location>
        <begin position="1143"/>
        <end position="1203"/>
    </location>
</feature>
<keyword evidence="3" id="KW-0653">Protein transport</keyword>
<feature type="domain" description="DOP1-like TPR" evidence="10">
    <location>
        <begin position="1218"/>
        <end position="1406"/>
    </location>
</feature>
<feature type="region of interest" description="Disordered" evidence="7">
    <location>
        <begin position="961"/>
        <end position="1087"/>
    </location>
</feature>
<keyword evidence="4" id="KW-0333">Golgi apparatus</keyword>
<feature type="compositionally biased region" description="Low complexity" evidence="7">
    <location>
        <begin position="1051"/>
        <end position="1081"/>
    </location>
</feature>
<evidence type="ECO:0000313" key="12">
    <source>
        <dbReference type="RefSeq" id="XP_014667234.1"/>
    </source>
</evidence>
<evidence type="ECO:0000256" key="5">
    <source>
        <dbReference type="ARBA" id="ARBA00023136"/>
    </source>
</evidence>
<dbReference type="InterPro" id="IPR007249">
    <property type="entry name" value="DOP1_N"/>
</dbReference>
<dbReference type="InterPro" id="IPR040314">
    <property type="entry name" value="DOP1"/>
</dbReference>
<dbReference type="PANTHER" id="PTHR14042">
    <property type="entry name" value="DOPEY-RELATED"/>
    <property type="match status" value="1"/>
</dbReference>
<evidence type="ECO:0000259" key="8">
    <source>
        <dbReference type="Pfam" id="PF04118"/>
    </source>
</evidence>
<evidence type="ECO:0000256" key="7">
    <source>
        <dbReference type="SAM" id="MobiDB-lite"/>
    </source>
</evidence>
<dbReference type="Proteomes" id="UP000695022">
    <property type="component" value="Unplaced"/>
</dbReference>
<comment type="similarity">
    <text evidence="6">Belongs to the DOP1 family.</text>
</comment>
<comment type="subcellular location">
    <subcellularLocation>
        <location evidence="1">Golgi apparatus membrane</location>
        <topology evidence="1">Peripheral membrane protein</topology>
    </subcellularLocation>
</comment>
<dbReference type="InterPro" id="IPR056459">
    <property type="entry name" value="TPR_DOP1"/>
</dbReference>
<evidence type="ECO:0000313" key="11">
    <source>
        <dbReference type="Proteomes" id="UP000695022"/>
    </source>
</evidence>
<dbReference type="InterPro" id="IPR056458">
    <property type="entry name" value="TPR_DOP1_M"/>
</dbReference>
<proteinExistence type="inferred from homology"/>
<feature type="region of interest" description="Disordered" evidence="7">
    <location>
        <begin position="314"/>
        <end position="405"/>
    </location>
</feature>
<dbReference type="Pfam" id="PF24597">
    <property type="entry name" value="TPR_DOP1_M"/>
    <property type="match status" value="1"/>
</dbReference>
<evidence type="ECO:0000259" key="10">
    <source>
        <dbReference type="Pfam" id="PF24601"/>
    </source>
</evidence>
<accession>A0ABM1E4W3</accession>
<dbReference type="Pfam" id="PF24601">
    <property type="entry name" value="TPR_DOP1"/>
    <property type="match status" value="2"/>
</dbReference>
<evidence type="ECO:0000256" key="3">
    <source>
        <dbReference type="ARBA" id="ARBA00022927"/>
    </source>
</evidence>
<feature type="region of interest" description="Disordered" evidence="7">
    <location>
        <begin position="1123"/>
        <end position="1143"/>
    </location>
</feature>
<evidence type="ECO:0000256" key="2">
    <source>
        <dbReference type="ARBA" id="ARBA00022448"/>
    </source>
</evidence>
<sequence>MVTPSHLYAFVLFTTRSICDALQDANILVQRLLLDFLVLAFPLHSSHLVRDDVVRIISAAMYVLLRRDMSLNRRLYTWMLGVDSTGHPVNFGDGGATTPIRRQMSDASDAGALYFDAFSRELLVCGVRRALARHEGAPAASARPLRVLIALLDRPEIGSAILDDVLLDVVRYVRRHATGGRHRRDDEVAKTANLLFGSLEPSFVWEYVARAFEATARPEDAGEVSGGRPEVAGGRGIAVATVEELCALVDFLLDVYTLETYAETQTWHLPALLRRVTVVVTTRCGAFTERELTACLRLCSKILAKVAPSLVSDEKLSTPAKQYRRSESAEAPPGGRTTAQRTGESDSEYASCDDTAAAQADGIHGDKANGFRGDDKDRIRSDDTTNGVNVNDKHGRIHGDDATNSIHGDVVTNGIHGDGIRDDDELDLDSRGAPNVGWKTVCDSSASVTMTTAITNSPMPNCLVSTQNEGGALAWPGEKPASVKRTPSGGVAVATGDVADAPRTLMRACVDTYLEFFTTFAVQRLLVGPDILATSITMVEARGRGRAAAAAAEEDEEEEEEEEYVWMTERQRGMSGVFALACQLLLEFSCFPMYCREHVLLPRADLQNEMAAASLPSWLQVLLVFSCFVDHFPLQSCAISTLLELISLCRSIHDQHLAVRRPLAPHGGSPDTVTVLIVPILSECHLGYIDSKTDFYKIVAENLWEALDSSNQICHQRAVELLQQVHNLAPSAMICEDVIGHCLISSDQDLFIYSAGLFPLLGHAAINVRPALLNIYEAHFVPLGKEISRIYLDSRFQMGRDIRKRVNGAEEVPDGTNPRLQFSSFLWDGSGRNRIKGQALRPSLPGLLLGIFPGLEEGSDYYDRCTFVVLDKLHDGTGPLRSAAEAWTNQALSHGDAPRLLAPLLLLLLHPDTARISLQRTPVAPAGKMITDCWDDSGDHEAKIYAISSVDGNVMYHVAKPPPLPPAPPTGRSSSAPSLASYVSDDPVFPVQGEPPSKDRHLVGDIPSTLTSSDVAPDGGAPRGRSATIAGVGSKMAPPLQPRAASCCDVSSPAATGDDDAASSTGSSGDSGKAGSAAGGAFTDSGEHGETRFLTEAEHPDSAEAAHAIARSIIDEILLRVVPDDDPAPTPDPPPGGDDGQVHPAHVHLLVYRGTYDAARCLHSLSSLRALICANPRLAVCALATTGANDQRLLVALTRHRHADDYYATAAPPGGGPTADDVAANRRVRLAASEVLHLVAAELVTLTRDAGRAFACYIADTLAKCGARETVLRLVAACVHDARLDGGAPADAADGLAESYLASLLKVTASLVKLEAQIDAWRTDAAAENERKSEARVAAATIAGQQLFLSAVLGGLRQQHNSHLHRYWVAVVMATLPYLGASLPSVVTPTVNQVCRNLELLSHLYAGRAHLIRFIAHLTSGANEIVQDLSRIRRLVVVHETDTEGSTGRAELATGCAVFEHAEMAEGRDCVEQHECVGAQVEAVKRYARLWHLTSEMHTKTKSRYLAVEDFPRAEVLLLRYLLCLKVEDFLPLVRAAWLRNVTPLEVSLLQFFYAYVQRVSAAQLLDSWPSLLSLLRDGLHIDLVAPGKFLLLMKTWKIPALSSRYLTPSLSPLSLWYRGNSGRSRMIINEFVQKVPMFEDRKDQKDLQVERLAECLRIAQVPSIQAQVFLCFRHPPAAQCRHSNSSLWPTIITECDVHVFLQVEQELSTDTEEFKRGNRQHLKNLGALDSSWTVLSGNGLNAHNNPQWLHLYLSVCKLLDLALVLPSDVQPQFQMLRLVCPQRTMTFVGEQTTERKYQKTPEFEPHCLRIAHLLNSKVQKLSEARSRAPAAPRPHAPDAHLRLHDLQVSSTHLPNVDQSASAYHRDASLSETLPGAPIARSGAAAAQFR</sequence>
<feature type="compositionally biased region" description="Basic and acidic residues" evidence="7">
    <location>
        <begin position="391"/>
        <end position="401"/>
    </location>
</feature>
<organism evidence="11 12">
    <name type="scientific">Priapulus caudatus</name>
    <name type="common">Priapulid worm</name>
    <dbReference type="NCBI Taxonomy" id="37621"/>
    <lineage>
        <taxon>Eukaryota</taxon>
        <taxon>Metazoa</taxon>
        <taxon>Ecdysozoa</taxon>
        <taxon>Scalidophora</taxon>
        <taxon>Priapulida</taxon>
        <taxon>Priapulimorpha</taxon>
        <taxon>Priapulimorphida</taxon>
        <taxon>Priapulidae</taxon>
        <taxon>Priapulus</taxon>
    </lineage>
</organism>
<evidence type="ECO:0000259" key="9">
    <source>
        <dbReference type="Pfam" id="PF24597"/>
    </source>
</evidence>
<evidence type="ECO:0000256" key="1">
    <source>
        <dbReference type="ARBA" id="ARBA00004395"/>
    </source>
</evidence>
<feature type="domain" description="DOP1 N-terminal" evidence="8">
    <location>
        <begin position="698"/>
        <end position="788"/>
    </location>
</feature>
<feature type="compositionally biased region" description="Low complexity" evidence="7">
    <location>
        <begin position="973"/>
        <end position="984"/>
    </location>
</feature>
<keyword evidence="2" id="KW-0813">Transport</keyword>
<dbReference type="Pfam" id="PF04118">
    <property type="entry name" value="Dopey_N"/>
    <property type="match status" value="2"/>
</dbReference>
<dbReference type="RefSeq" id="XP_014667234.1">
    <property type="nucleotide sequence ID" value="XM_014811748.1"/>
</dbReference>
<dbReference type="PANTHER" id="PTHR14042:SF24">
    <property type="entry name" value="PROTEIN DOPEY-1 HOMOLOG"/>
    <property type="match status" value="1"/>
</dbReference>
<feature type="domain" description="DOP1 N-terminal" evidence="8">
    <location>
        <begin position="15"/>
        <end position="83"/>
    </location>
</feature>
<reference evidence="12" key="1">
    <citation type="submission" date="2025-08" db="UniProtKB">
        <authorList>
            <consortium name="RefSeq"/>
        </authorList>
    </citation>
    <scope>IDENTIFICATION</scope>
</reference>